<dbReference type="InterPro" id="IPR011006">
    <property type="entry name" value="CheY-like_superfamily"/>
</dbReference>
<dbReference type="Proteomes" id="UP001597197">
    <property type="component" value="Unassembled WGS sequence"/>
</dbReference>
<feature type="modified residue" description="4-aspartylphosphate" evidence="1">
    <location>
        <position position="63"/>
    </location>
</feature>
<name>A0ABW4QRJ4_9BACT</name>
<gene>
    <name evidence="4" type="ORF">ACFSDX_06770</name>
</gene>
<dbReference type="InterPro" id="IPR007492">
    <property type="entry name" value="LytTR_DNA-bd_dom"/>
</dbReference>
<dbReference type="InterPro" id="IPR001789">
    <property type="entry name" value="Sig_transdc_resp-reg_receiver"/>
</dbReference>
<sequence>MTATATITPLTCVIVDDNEINRLTLEHLVDLTPELTLVASLPGGVEALHFFRQGGQCDLLLLDVEMPNLTGLELAKMLPAPAPAVVLVTTHRTFAVAAFELQVTDYLVKPVEFGRFSQAVAKVLAARPAAPRPAPPRQPKPLAAADLFVKVGTRTIKVNFNDVLYIEALSTYSVLVMPTHKHIVYLTLKSLAERLPFDNFLRVHRSYIVNMQRIEAVEDYMLKLGQHEVPVGKSYQEEFLRNLQSL</sequence>
<feature type="domain" description="HTH LytTR-type" evidence="3">
    <location>
        <begin position="147"/>
        <end position="245"/>
    </location>
</feature>
<dbReference type="SMART" id="SM00850">
    <property type="entry name" value="LytTR"/>
    <property type="match status" value="1"/>
</dbReference>
<protein>
    <submittedName>
        <fullName evidence="4">LytR/AlgR family response regulator transcription factor</fullName>
    </submittedName>
</protein>
<proteinExistence type="predicted"/>
<keyword evidence="5" id="KW-1185">Reference proteome</keyword>
<evidence type="ECO:0000313" key="4">
    <source>
        <dbReference type="EMBL" id="MFD1872121.1"/>
    </source>
</evidence>
<organism evidence="4 5">
    <name type="scientific">Hymenobacter bucti</name>
    <dbReference type="NCBI Taxonomy" id="1844114"/>
    <lineage>
        <taxon>Bacteria</taxon>
        <taxon>Pseudomonadati</taxon>
        <taxon>Bacteroidota</taxon>
        <taxon>Cytophagia</taxon>
        <taxon>Cytophagales</taxon>
        <taxon>Hymenobacteraceae</taxon>
        <taxon>Hymenobacter</taxon>
    </lineage>
</organism>
<keyword evidence="1" id="KW-0597">Phosphoprotein</keyword>
<evidence type="ECO:0000259" key="2">
    <source>
        <dbReference type="PROSITE" id="PS50110"/>
    </source>
</evidence>
<dbReference type="Gene3D" id="2.40.50.1020">
    <property type="entry name" value="LytTr DNA-binding domain"/>
    <property type="match status" value="1"/>
</dbReference>
<evidence type="ECO:0000259" key="3">
    <source>
        <dbReference type="PROSITE" id="PS50930"/>
    </source>
</evidence>
<evidence type="ECO:0000256" key="1">
    <source>
        <dbReference type="PROSITE-ProRule" id="PRU00169"/>
    </source>
</evidence>
<dbReference type="InterPro" id="IPR046947">
    <property type="entry name" value="LytR-like"/>
</dbReference>
<dbReference type="Pfam" id="PF04397">
    <property type="entry name" value="LytTR"/>
    <property type="match status" value="1"/>
</dbReference>
<dbReference type="PROSITE" id="PS50110">
    <property type="entry name" value="RESPONSE_REGULATORY"/>
    <property type="match status" value="1"/>
</dbReference>
<dbReference type="RefSeq" id="WP_382312497.1">
    <property type="nucleotide sequence ID" value="NZ_JBHUFD010000002.1"/>
</dbReference>
<dbReference type="PROSITE" id="PS50930">
    <property type="entry name" value="HTH_LYTTR"/>
    <property type="match status" value="1"/>
</dbReference>
<comment type="caution">
    <text evidence="4">The sequence shown here is derived from an EMBL/GenBank/DDBJ whole genome shotgun (WGS) entry which is preliminary data.</text>
</comment>
<accession>A0ABW4QRJ4</accession>
<reference evidence="5" key="1">
    <citation type="journal article" date="2019" name="Int. J. Syst. Evol. Microbiol.">
        <title>The Global Catalogue of Microorganisms (GCM) 10K type strain sequencing project: providing services to taxonomists for standard genome sequencing and annotation.</title>
        <authorList>
            <consortium name="The Broad Institute Genomics Platform"/>
            <consortium name="The Broad Institute Genome Sequencing Center for Infectious Disease"/>
            <person name="Wu L."/>
            <person name="Ma J."/>
        </authorList>
    </citation>
    <scope>NUCLEOTIDE SEQUENCE [LARGE SCALE GENOMIC DNA]</scope>
    <source>
        <strain evidence="5">CGMCC 1.15795</strain>
    </source>
</reference>
<dbReference type="Gene3D" id="3.40.50.2300">
    <property type="match status" value="1"/>
</dbReference>
<dbReference type="PANTHER" id="PTHR37299:SF1">
    <property type="entry name" value="STAGE 0 SPORULATION PROTEIN A HOMOLOG"/>
    <property type="match status" value="1"/>
</dbReference>
<evidence type="ECO:0000313" key="5">
    <source>
        <dbReference type="Proteomes" id="UP001597197"/>
    </source>
</evidence>
<feature type="domain" description="Response regulatory" evidence="2">
    <location>
        <begin position="11"/>
        <end position="124"/>
    </location>
</feature>
<dbReference type="Pfam" id="PF00072">
    <property type="entry name" value="Response_reg"/>
    <property type="match status" value="1"/>
</dbReference>
<dbReference type="EMBL" id="JBHUFD010000002">
    <property type="protein sequence ID" value="MFD1872121.1"/>
    <property type="molecule type" value="Genomic_DNA"/>
</dbReference>
<dbReference type="SUPFAM" id="SSF52172">
    <property type="entry name" value="CheY-like"/>
    <property type="match status" value="1"/>
</dbReference>
<dbReference type="PANTHER" id="PTHR37299">
    <property type="entry name" value="TRANSCRIPTIONAL REGULATOR-RELATED"/>
    <property type="match status" value="1"/>
</dbReference>
<dbReference type="SMART" id="SM00448">
    <property type="entry name" value="REC"/>
    <property type="match status" value="1"/>
</dbReference>